<evidence type="ECO:0000256" key="1">
    <source>
        <dbReference type="SAM" id="MobiDB-lite"/>
    </source>
</evidence>
<gene>
    <name evidence="2" type="ORF">SAMN05444583_112112</name>
</gene>
<reference evidence="3" key="1">
    <citation type="submission" date="2016-10" db="EMBL/GenBank/DDBJ databases">
        <authorList>
            <person name="Varghese N."/>
            <person name="Submissions S."/>
        </authorList>
    </citation>
    <scope>NUCLEOTIDE SEQUENCE [LARGE SCALE GENOMIC DNA]</scope>
    <source>
        <strain evidence="3">DSM 44675</strain>
    </source>
</reference>
<dbReference type="EMBL" id="FOAW01000012">
    <property type="protein sequence ID" value="SEL66321.1"/>
    <property type="molecule type" value="Genomic_DNA"/>
</dbReference>
<accession>A0A1H7S151</accession>
<keyword evidence="3" id="KW-1185">Reference proteome</keyword>
<evidence type="ECO:0000313" key="3">
    <source>
        <dbReference type="Proteomes" id="UP000198677"/>
    </source>
</evidence>
<evidence type="ECO:0000313" key="2">
    <source>
        <dbReference type="EMBL" id="SEL66321.1"/>
    </source>
</evidence>
<dbReference type="Proteomes" id="UP000198677">
    <property type="component" value="Unassembled WGS sequence"/>
</dbReference>
<name>A0A1H7S151_9NOCA</name>
<feature type="region of interest" description="Disordered" evidence="1">
    <location>
        <begin position="1"/>
        <end position="55"/>
    </location>
</feature>
<dbReference type="RefSeq" id="WP_169922300.1">
    <property type="nucleotide sequence ID" value="NZ_FOAW01000012.1"/>
</dbReference>
<organism evidence="2 3">
    <name type="scientific">Rhodococcus maanshanensis</name>
    <dbReference type="NCBI Taxonomy" id="183556"/>
    <lineage>
        <taxon>Bacteria</taxon>
        <taxon>Bacillati</taxon>
        <taxon>Actinomycetota</taxon>
        <taxon>Actinomycetes</taxon>
        <taxon>Mycobacteriales</taxon>
        <taxon>Nocardiaceae</taxon>
        <taxon>Rhodococcus</taxon>
    </lineage>
</organism>
<protein>
    <submittedName>
        <fullName evidence="2">Uncharacterized protein</fullName>
    </submittedName>
</protein>
<dbReference type="AlphaFoldDB" id="A0A1H7S151"/>
<sequence>MSKFSDKVKSLFSRRKPVTPEDAADISDWVNEGGALHPEGPPKVIGDPQEKPKAP</sequence>
<proteinExistence type="predicted"/>